<reference evidence="3 4" key="1">
    <citation type="submission" date="2017-12" db="EMBL/GenBank/DDBJ databases">
        <title>Hemimetabolous genomes reveal molecular basis of termite eusociality.</title>
        <authorList>
            <person name="Harrison M.C."/>
            <person name="Jongepier E."/>
            <person name="Robertson H.M."/>
            <person name="Arning N."/>
            <person name="Bitard-Feildel T."/>
            <person name="Chao H."/>
            <person name="Childers C.P."/>
            <person name="Dinh H."/>
            <person name="Doddapaneni H."/>
            <person name="Dugan S."/>
            <person name="Gowin J."/>
            <person name="Greiner C."/>
            <person name="Han Y."/>
            <person name="Hu H."/>
            <person name="Hughes D.S.T."/>
            <person name="Huylmans A.-K."/>
            <person name="Kemena C."/>
            <person name="Kremer L.P.M."/>
            <person name="Lee S.L."/>
            <person name="Lopez-Ezquerra A."/>
            <person name="Mallet L."/>
            <person name="Monroy-Kuhn J.M."/>
            <person name="Moser A."/>
            <person name="Murali S.C."/>
            <person name="Muzny D.M."/>
            <person name="Otani S."/>
            <person name="Piulachs M.-D."/>
            <person name="Poelchau M."/>
            <person name="Qu J."/>
            <person name="Schaub F."/>
            <person name="Wada-Katsumata A."/>
            <person name="Worley K.C."/>
            <person name="Xie Q."/>
            <person name="Ylla G."/>
            <person name="Poulsen M."/>
            <person name="Gibbs R.A."/>
            <person name="Schal C."/>
            <person name="Richards S."/>
            <person name="Belles X."/>
            <person name="Korb J."/>
            <person name="Bornberg-Bauer E."/>
        </authorList>
    </citation>
    <scope>NUCLEOTIDE SEQUENCE [LARGE SCALE GENOMIC DNA]</scope>
    <source>
        <tissue evidence="3">Whole body</tissue>
    </source>
</reference>
<name>A0A2J7RD03_9NEOP</name>
<dbReference type="PROSITE" id="PS50994">
    <property type="entry name" value="INTEGRASE"/>
    <property type="match status" value="1"/>
</dbReference>
<dbReference type="Pfam" id="PF17921">
    <property type="entry name" value="Integrase_H2C2"/>
    <property type="match status" value="1"/>
</dbReference>
<gene>
    <name evidence="3" type="ORF">B7P43_G15725</name>
</gene>
<dbReference type="InterPro" id="IPR041588">
    <property type="entry name" value="Integrase_H2C2"/>
</dbReference>
<comment type="caution">
    <text evidence="3">The sequence shown here is derived from an EMBL/GenBank/DDBJ whole genome shotgun (WGS) entry which is preliminary data.</text>
</comment>
<dbReference type="GO" id="GO:0003964">
    <property type="term" value="F:RNA-directed DNA polymerase activity"/>
    <property type="evidence" value="ECO:0007669"/>
    <property type="project" value="UniProtKB-EC"/>
</dbReference>
<proteinExistence type="predicted"/>
<evidence type="ECO:0000259" key="2">
    <source>
        <dbReference type="PROSITE" id="PS50994"/>
    </source>
</evidence>
<dbReference type="EC" id="2.7.7.49" evidence="1"/>
<dbReference type="SUPFAM" id="SSF53098">
    <property type="entry name" value="Ribonuclease H-like"/>
    <property type="match status" value="1"/>
</dbReference>
<dbReference type="GO" id="GO:0003676">
    <property type="term" value="F:nucleic acid binding"/>
    <property type="evidence" value="ECO:0007669"/>
    <property type="project" value="InterPro"/>
</dbReference>
<dbReference type="InterPro" id="IPR001584">
    <property type="entry name" value="Integrase_cat-core"/>
</dbReference>
<dbReference type="EMBL" id="NEVH01005307">
    <property type="protein sequence ID" value="PNF38716.1"/>
    <property type="molecule type" value="Genomic_DNA"/>
</dbReference>
<dbReference type="STRING" id="105785.A0A2J7RD03"/>
<dbReference type="GO" id="GO:0015074">
    <property type="term" value="P:DNA integration"/>
    <property type="evidence" value="ECO:0007669"/>
    <property type="project" value="InterPro"/>
</dbReference>
<protein>
    <recommendedName>
        <fullName evidence="1">RNA-directed DNA polymerase</fullName>
        <ecNumber evidence="1">2.7.7.49</ecNumber>
    </recommendedName>
</protein>
<dbReference type="PANTHER" id="PTHR37984">
    <property type="entry name" value="PROTEIN CBG26694"/>
    <property type="match status" value="1"/>
</dbReference>
<dbReference type="InParanoid" id="A0A2J7RD03"/>
<evidence type="ECO:0000313" key="3">
    <source>
        <dbReference type="EMBL" id="PNF38716.1"/>
    </source>
</evidence>
<dbReference type="Gene3D" id="3.30.420.10">
    <property type="entry name" value="Ribonuclease H-like superfamily/Ribonuclease H"/>
    <property type="match status" value="1"/>
</dbReference>
<dbReference type="OrthoDB" id="8195151at2759"/>
<dbReference type="Gene3D" id="1.10.340.70">
    <property type="match status" value="1"/>
</dbReference>
<organism evidence="3 4">
    <name type="scientific">Cryptotermes secundus</name>
    <dbReference type="NCBI Taxonomy" id="105785"/>
    <lineage>
        <taxon>Eukaryota</taxon>
        <taxon>Metazoa</taxon>
        <taxon>Ecdysozoa</taxon>
        <taxon>Arthropoda</taxon>
        <taxon>Hexapoda</taxon>
        <taxon>Insecta</taxon>
        <taxon>Pterygota</taxon>
        <taxon>Neoptera</taxon>
        <taxon>Polyneoptera</taxon>
        <taxon>Dictyoptera</taxon>
        <taxon>Blattodea</taxon>
        <taxon>Blattoidea</taxon>
        <taxon>Termitoidae</taxon>
        <taxon>Kalotermitidae</taxon>
        <taxon>Cryptotermitinae</taxon>
        <taxon>Cryptotermes</taxon>
    </lineage>
</organism>
<dbReference type="InterPro" id="IPR050951">
    <property type="entry name" value="Retrovirus_Pol_polyprotein"/>
</dbReference>
<dbReference type="InterPro" id="IPR036397">
    <property type="entry name" value="RNaseH_sf"/>
</dbReference>
<dbReference type="PANTHER" id="PTHR37984:SF5">
    <property type="entry name" value="PROTEIN NYNRIN-LIKE"/>
    <property type="match status" value="1"/>
</dbReference>
<dbReference type="AlphaFoldDB" id="A0A2J7RD03"/>
<feature type="domain" description="Integrase catalytic" evidence="2">
    <location>
        <begin position="184"/>
        <end position="342"/>
    </location>
</feature>
<dbReference type="Proteomes" id="UP000235965">
    <property type="component" value="Unassembled WGS sequence"/>
</dbReference>
<accession>A0A2J7RD03</accession>
<evidence type="ECO:0000313" key="4">
    <source>
        <dbReference type="Proteomes" id="UP000235965"/>
    </source>
</evidence>
<sequence length="466" mass="53968">MQLQEYDLKIVHIKGIDNFFADMLSRNPIGLSQGSRDQMLKPRELFVAKVDLGTDRTLMKELGNLPEHQLGDPALNKIREELESDPEKFSGRYMVRDKILFCKNDRSHPYWRIMLPRQLEDRVIRYVHTLLGHQATDKCMLQIAHTFHLKSLGRKVRKFVAHCDICQGVKHPNMSYEIERVSHLPTRPGELLTIDLYGPLPTGRGGVKYLLVCLEFFSKHVTLYPLKAATTRSCLRKLREHYSQSVIKPESILSDHGSQFASPAWRKALTDLGIQCRYSPIRHPESNPTKRIMREPGKYFRIYCHETHKQWPELVPYIENLLNSSVSQSTGYTPVELLDGNPRPDIFRKILKKSADQLPREDVLSDKILKAYAQMKLKADQRNKRRKNGKTKWQPSLKELVLVKCQPVSDAAQGLTSKFQRPFERPFIVHRRVNPSIFELADSKGMIRGLFNLKHLKPYLEENLAS</sequence>
<dbReference type="Pfam" id="PF00665">
    <property type="entry name" value="rve"/>
    <property type="match status" value="1"/>
</dbReference>
<keyword evidence="4" id="KW-1185">Reference proteome</keyword>
<evidence type="ECO:0000256" key="1">
    <source>
        <dbReference type="ARBA" id="ARBA00012493"/>
    </source>
</evidence>
<dbReference type="InterPro" id="IPR012337">
    <property type="entry name" value="RNaseH-like_sf"/>
</dbReference>